<keyword evidence="3" id="KW-1185">Reference proteome</keyword>
<dbReference type="Proteomes" id="UP000683360">
    <property type="component" value="Unassembled WGS sequence"/>
</dbReference>
<dbReference type="InterPro" id="IPR036388">
    <property type="entry name" value="WH-like_DNA-bd_sf"/>
</dbReference>
<organism evidence="2 3">
    <name type="scientific">Mytilus edulis</name>
    <name type="common">Blue mussel</name>
    <dbReference type="NCBI Taxonomy" id="6550"/>
    <lineage>
        <taxon>Eukaryota</taxon>
        <taxon>Metazoa</taxon>
        <taxon>Spiralia</taxon>
        <taxon>Lophotrochozoa</taxon>
        <taxon>Mollusca</taxon>
        <taxon>Bivalvia</taxon>
        <taxon>Autobranchia</taxon>
        <taxon>Pteriomorphia</taxon>
        <taxon>Mytilida</taxon>
        <taxon>Mytiloidea</taxon>
        <taxon>Mytilidae</taxon>
        <taxon>Mytilinae</taxon>
        <taxon>Mytilus</taxon>
    </lineage>
</organism>
<evidence type="ECO:0008006" key="4">
    <source>
        <dbReference type="Google" id="ProtNLM"/>
    </source>
</evidence>
<dbReference type="EMBL" id="CAJPWZ010002400">
    <property type="protein sequence ID" value="CAG2237691.1"/>
    <property type="molecule type" value="Genomic_DNA"/>
</dbReference>
<sequence length="337" mass="39649">MRKWCRISQDFPRISQDNLEKNHRAILRYPDPEIGLNMDGIGTRIFQGYPGTIETINYLVENTVIILCSGFSGSNEESKIQAGLLKQYREIIKAPITTDLNGRMDESTEPETSSQQPEIRKHHDLEKMLKSDVNSHDKEEYATLLFWDFAGDEEFYHTHQTFLSPDAIYLVVANLSEADNKEAQEDERRHIRDDVVISNTEDDSSVFQSIRQEILKIARTLKTWNKDYPLKFIQLEKSLHEKKKVKPIIAFDELKQISTETPKPLNDEELILYLKYHHDIRALVYFEDLPDYIILDTLWLSNAFKCIVRAKKFRNVSIKNQKRWEEFHCRGNYTEKF</sequence>
<name>A0A8S3U6C3_MYTED</name>
<dbReference type="OrthoDB" id="6078042at2759"/>
<evidence type="ECO:0000313" key="3">
    <source>
        <dbReference type="Proteomes" id="UP000683360"/>
    </source>
</evidence>
<evidence type="ECO:0000313" key="2">
    <source>
        <dbReference type="EMBL" id="CAG2237691.1"/>
    </source>
</evidence>
<accession>A0A8S3U6C3</accession>
<reference evidence="2" key="1">
    <citation type="submission" date="2021-03" db="EMBL/GenBank/DDBJ databases">
        <authorList>
            <person name="Bekaert M."/>
        </authorList>
    </citation>
    <scope>NUCLEOTIDE SEQUENCE</scope>
</reference>
<gene>
    <name evidence="2" type="ORF">MEDL_50148</name>
</gene>
<proteinExistence type="predicted"/>
<protein>
    <recommendedName>
        <fullName evidence="4">C-terminal of Roc (COR) domain-containing protein</fullName>
    </recommendedName>
</protein>
<dbReference type="Pfam" id="PF08477">
    <property type="entry name" value="Roc"/>
    <property type="match status" value="1"/>
</dbReference>
<dbReference type="Gene3D" id="1.10.10.10">
    <property type="entry name" value="Winged helix-like DNA-binding domain superfamily/Winged helix DNA-binding domain"/>
    <property type="match status" value="1"/>
</dbReference>
<dbReference type="AlphaFoldDB" id="A0A8S3U6C3"/>
<evidence type="ECO:0000256" key="1">
    <source>
        <dbReference type="SAM" id="MobiDB-lite"/>
    </source>
</evidence>
<feature type="region of interest" description="Disordered" evidence="1">
    <location>
        <begin position="101"/>
        <end position="121"/>
    </location>
</feature>
<dbReference type="Gene3D" id="3.30.70.1390">
    <property type="entry name" value="ROC domain from the Parkinson's disease-associated leucine-rich repeat kinase 2"/>
    <property type="match status" value="1"/>
</dbReference>
<comment type="caution">
    <text evidence="2">The sequence shown here is derived from an EMBL/GenBank/DDBJ whole genome shotgun (WGS) entry which is preliminary data.</text>
</comment>